<accession>A0A917JJK7</accession>
<dbReference type="Gene3D" id="3.40.50.20">
    <property type="match status" value="1"/>
</dbReference>
<dbReference type="Proteomes" id="UP000613743">
    <property type="component" value="Unassembled WGS sequence"/>
</dbReference>
<feature type="domain" description="PglD N-terminal" evidence="7">
    <location>
        <begin position="6"/>
        <end position="77"/>
    </location>
</feature>
<feature type="binding site" evidence="6">
    <location>
        <position position="145"/>
    </location>
    <ligand>
        <name>acetyl-CoA</name>
        <dbReference type="ChEBI" id="CHEBI:57288"/>
    </ligand>
</feature>
<dbReference type="Pfam" id="PF17836">
    <property type="entry name" value="PglD_N"/>
    <property type="match status" value="1"/>
</dbReference>
<sequence>MSSVCAILGASGHGKVVAELAELNGYSEIKFFDDAWPHKLQVEHWSVVGNTQSLFESIDSYDCIVVAIGNNSVRYSKHREIVEAGAKCPPLIHPKAIVSNYAQIKEGTVVMAGAAVNPFSTIGEACVLNTNSCVDHDCALQDGVHISPNASLAGAVQVGEKAWVGIGAQVRQQIKIGPEAVVGAGATVVKDVPKGKTVVGNPAKIKVSNR</sequence>
<comment type="caution">
    <text evidence="8">The sequence shown here is derived from an EMBL/GenBank/DDBJ whole genome shotgun (WGS) entry which is preliminary data.</text>
</comment>
<feature type="binding site" evidence="6">
    <location>
        <begin position="11"/>
        <end position="13"/>
    </location>
    <ligand>
        <name>substrate</name>
    </ligand>
</feature>
<dbReference type="RefSeq" id="WP_188916677.1">
    <property type="nucleotide sequence ID" value="NZ_BMPZ01000001.1"/>
</dbReference>
<evidence type="ECO:0000259" key="7">
    <source>
        <dbReference type="Pfam" id="PF17836"/>
    </source>
</evidence>
<dbReference type="InterPro" id="IPR041561">
    <property type="entry name" value="PglD_N"/>
</dbReference>
<dbReference type="PROSITE" id="PS00101">
    <property type="entry name" value="HEXAPEP_TRANSFERASES"/>
    <property type="match status" value="1"/>
</dbReference>
<reference evidence="8" key="2">
    <citation type="submission" date="2020-09" db="EMBL/GenBank/DDBJ databases">
        <authorList>
            <person name="Sun Q."/>
            <person name="Ohkuma M."/>
        </authorList>
    </citation>
    <scope>NUCLEOTIDE SEQUENCE</scope>
    <source>
        <strain evidence="8">JCM 30804</strain>
    </source>
</reference>
<dbReference type="InterPro" id="IPR020019">
    <property type="entry name" value="AcTrfase_PglD-like"/>
</dbReference>
<reference evidence="8" key="1">
    <citation type="journal article" date="2014" name="Int. J. Syst. Evol. Microbiol.">
        <title>Complete genome sequence of Corynebacterium casei LMG S-19264T (=DSM 44701T), isolated from a smear-ripened cheese.</title>
        <authorList>
            <consortium name="US DOE Joint Genome Institute (JGI-PGF)"/>
            <person name="Walter F."/>
            <person name="Albersmeier A."/>
            <person name="Kalinowski J."/>
            <person name="Ruckert C."/>
        </authorList>
    </citation>
    <scope>NUCLEOTIDE SEQUENCE</scope>
    <source>
        <strain evidence="8">JCM 30804</strain>
    </source>
</reference>
<evidence type="ECO:0000256" key="6">
    <source>
        <dbReference type="PIRSR" id="PIRSR620019-2"/>
    </source>
</evidence>
<dbReference type="PANTHER" id="PTHR43300:SF7">
    <property type="entry name" value="UDP-N-ACETYLBACILLOSAMINE N-ACETYLTRANSFERASE"/>
    <property type="match status" value="1"/>
</dbReference>
<keyword evidence="2" id="KW-0808">Transferase</keyword>
<dbReference type="PANTHER" id="PTHR43300">
    <property type="entry name" value="ACETYLTRANSFERASE"/>
    <property type="match status" value="1"/>
</dbReference>
<evidence type="ECO:0000256" key="3">
    <source>
        <dbReference type="ARBA" id="ARBA00022737"/>
    </source>
</evidence>
<dbReference type="AlphaFoldDB" id="A0A917JJK7"/>
<dbReference type="InterPro" id="IPR018357">
    <property type="entry name" value="Hexapep_transf_CS"/>
</dbReference>
<dbReference type="Gene3D" id="2.160.10.10">
    <property type="entry name" value="Hexapeptide repeat proteins"/>
    <property type="match status" value="1"/>
</dbReference>
<evidence type="ECO:0000313" key="9">
    <source>
        <dbReference type="Proteomes" id="UP000613743"/>
    </source>
</evidence>
<comment type="similarity">
    <text evidence="1">Belongs to the transferase hexapeptide repeat family.</text>
</comment>
<feature type="binding site" evidence="6">
    <location>
        <position position="166"/>
    </location>
    <ligand>
        <name>acetyl-CoA</name>
        <dbReference type="ChEBI" id="CHEBI:57288"/>
    </ligand>
</feature>
<evidence type="ECO:0000256" key="4">
    <source>
        <dbReference type="ARBA" id="ARBA00023315"/>
    </source>
</evidence>
<dbReference type="InterPro" id="IPR011004">
    <property type="entry name" value="Trimer_LpxA-like_sf"/>
</dbReference>
<proteinExistence type="inferred from homology"/>
<name>A0A917JJK7_9GAMM</name>
<protein>
    <recommendedName>
        <fullName evidence="7">PglD N-terminal domain-containing protein</fullName>
    </recommendedName>
</protein>
<feature type="binding site" evidence="6">
    <location>
        <begin position="33"/>
        <end position="34"/>
    </location>
    <ligand>
        <name>substrate</name>
    </ligand>
</feature>
<dbReference type="EMBL" id="BMPZ01000001">
    <property type="protein sequence ID" value="GGI67274.1"/>
    <property type="molecule type" value="Genomic_DNA"/>
</dbReference>
<evidence type="ECO:0000256" key="2">
    <source>
        <dbReference type="ARBA" id="ARBA00022679"/>
    </source>
</evidence>
<feature type="site" description="Increases basicity of active site His" evidence="5">
    <location>
        <position position="137"/>
    </location>
</feature>
<feature type="active site" description="Proton acceptor" evidence="5">
    <location>
        <position position="136"/>
    </location>
</feature>
<dbReference type="Pfam" id="PF00132">
    <property type="entry name" value="Hexapep"/>
    <property type="match status" value="1"/>
</dbReference>
<dbReference type="InterPro" id="IPR050179">
    <property type="entry name" value="Trans_hexapeptide_repeat"/>
</dbReference>
<dbReference type="CDD" id="cd03360">
    <property type="entry name" value="LbH_AT_putative"/>
    <property type="match status" value="1"/>
</dbReference>
<organism evidence="8 9">
    <name type="scientific">Shewanella gelidii</name>
    <dbReference type="NCBI Taxonomy" id="1642821"/>
    <lineage>
        <taxon>Bacteria</taxon>
        <taxon>Pseudomonadati</taxon>
        <taxon>Pseudomonadota</taxon>
        <taxon>Gammaproteobacteria</taxon>
        <taxon>Alteromonadales</taxon>
        <taxon>Shewanellaceae</taxon>
        <taxon>Shewanella</taxon>
    </lineage>
</organism>
<evidence type="ECO:0000313" key="8">
    <source>
        <dbReference type="EMBL" id="GGI67274.1"/>
    </source>
</evidence>
<keyword evidence="4" id="KW-0012">Acyltransferase</keyword>
<gene>
    <name evidence="8" type="ORF">GCM10009332_00470</name>
</gene>
<evidence type="ECO:0000256" key="1">
    <source>
        <dbReference type="ARBA" id="ARBA00007274"/>
    </source>
</evidence>
<dbReference type="InterPro" id="IPR001451">
    <property type="entry name" value="Hexapep"/>
</dbReference>
<dbReference type="NCBIfam" id="TIGR03570">
    <property type="entry name" value="NeuD_NnaD"/>
    <property type="match status" value="1"/>
</dbReference>
<keyword evidence="3" id="KW-0677">Repeat</keyword>
<keyword evidence="9" id="KW-1185">Reference proteome</keyword>
<dbReference type="GO" id="GO:0016746">
    <property type="term" value="F:acyltransferase activity"/>
    <property type="evidence" value="ECO:0007669"/>
    <property type="project" value="UniProtKB-KW"/>
</dbReference>
<feature type="binding site" evidence="6">
    <location>
        <position position="69"/>
    </location>
    <ligand>
        <name>substrate</name>
    </ligand>
</feature>
<dbReference type="SUPFAM" id="SSF51161">
    <property type="entry name" value="Trimeric LpxA-like enzymes"/>
    <property type="match status" value="1"/>
</dbReference>
<evidence type="ECO:0000256" key="5">
    <source>
        <dbReference type="PIRSR" id="PIRSR620019-1"/>
    </source>
</evidence>